<gene>
    <name evidence="2" type="ORF">SSQG_07534</name>
</gene>
<sequence>MAPACLCGAFTRIRCNGATGGLLAEHRRPGGVPSGSPSASTRNEHARTDRLDLPIRTTTDHRRISDSGPG</sequence>
<evidence type="ECO:0000313" key="3">
    <source>
        <dbReference type="Proteomes" id="UP000004184"/>
    </source>
</evidence>
<keyword evidence="3" id="KW-1185">Reference proteome</keyword>
<evidence type="ECO:0000256" key="1">
    <source>
        <dbReference type="SAM" id="MobiDB-lite"/>
    </source>
</evidence>
<reference evidence="3" key="1">
    <citation type="submission" date="2009-02" db="EMBL/GenBank/DDBJ databases">
        <title>Annotation of Streptomyces viridochromogenes strain DSM 40736.</title>
        <authorList>
            <consortium name="The Broad Institute Genome Sequencing Platform"/>
            <consortium name="Broad Institute Microbial Sequencing Center"/>
            <person name="Fischbach M."/>
            <person name="Godfrey P."/>
            <person name="Ward D."/>
            <person name="Young S."/>
            <person name="Zeng Q."/>
            <person name="Koehrsen M."/>
            <person name="Alvarado L."/>
            <person name="Berlin A.M."/>
            <person name="Bochicchio J."/>
            <person name="Borenstein D."/>
            <person name="Chapman S.B."/>
            <person name="Chen Z."/>
            <person name="Engels R."/>
            <person name="Freedman E."/>
            <person name="Gellesch M."/>
            <person name="Goldberg J."/>
            <person name="Griggs A."/>
            <person name="Gujja S."/>
            <person name="Heilman E.R."/>
            <person name="Heiman D.I."/>
            <person name="Hepburn T.A."/>
            <person name="Howarth C."/>
            <person name="Jen D."/>
            <person name="Larson L."/>
            <person name="Lewis B."/>
            <person name="Mehta T."/>
            <person name="Park D."/>
            <person name="Pearson M."/>
            <person name="Richards J."/>
            <person name="Roberts A."/>
            <person name="Saif S."/>
            <person name="Shea T.D."/>
            <person name="Shenoy N."/>
            <person name="Sisk P."/>
            <person name="Stolte C."/>
            <person name="Sykes S.N."/>
            <person name="Thomson T."/>
            <person name="Walk T."/>
            <person name="White J."/>
            <person name="Yandava C."/>
            <person name="Straight P."/>
            <person name="Clardy J."/>
            <person name="Hung D."/>
            <person name="Kolter R."/>
            <person name="Mekalanos J."/>
            <person name="Walker S."/>
            <person name="Walsh C.T."/>
            <person name="Wieland-Brown L.C."/>
            <person name="Haas B."/>
            <person name="Nusbaum C."/>
            <person name="Birren B."/>
        </authorList>
    </citation>
    <scope>NUCLEOTIDE SEQUENCE [LARGE SCALE GENOMIC DNA]</scope>
    <source>
        <strain evidence="3">DSM 40736 / JCM 4977 / BCRC 1201 / Tue 494</strain>
    </source>
</reference>
<feature type="compositionally biased region" description="Basic and acidic residues" evidence="1">
    <location>
        <begin position="42"/>
        <end position="70"/>
    </location>
</feature>
<dbReference type="HOGENOM" id="CLU_2756296_0_0_11"/>
<organism evidence="2 3">
    <name type="scientific">Streptomyces viridochromogenes (strain DSM 40736 / JCM 4977 / BCRC 1201 / Tue 494)</name>
    <dbReference type="NCBI Taxonomy" id="591159"/>
    <lineage>
        <taxon>Bacteria</taxon>
        <taxon>Bacillati</taxon>
        <taxon>Actinomycetota</taxon>
        <taxon>Actinomycetes</taxon>
        <taxon>Kitasatosporales</taxon>
        <taxon>Streptomycetaceae</taxon>
        <taxon>Streptomyces</taxon>
    </lineage>
</organism>
<dbReference type="AlphaFoldDB" id="D9XGC7"/>
<feature type="region of interest" description="Disordered" evidence="1">
    <location>
        <begin position="23"/>
        <end position="70"/>
    </location>
</feature>
<dbReference type="EMBL" id="GG657757">
    <property type="protein sequence ID" value="EFL37016.1"/>
    <property type="molecule type" value="Genomic_DNA"/>
</dbReference>
<evidence type="ECO:0000313" key="2">
    <source>
        <dbReference type="EMBL" id="EFL37016.1"/>
    </source>
</evidence>
<dbReference type="Proteomes" id="UP000004184">
    <property type="component" value="Unassembled WGS sequence"/>
</dbReference>
<name>D9XGC7_STRVT</name>
<proteinExistence type="predicted"/>
<accession>D9XGC7</accession>
<protein>
    <submittedName>
        <fullName evidence="2">Predicted protein</fullName>
    </submittedName>
</protein>